<sequence length="305" mass="33236">MNDPIPIPLPKLGRLYRKAALNAVRSRLSSGGSLKALPDRPLLTEHPGITEEQAEQYRLLLEGEPFDGTHRQALPSVLLHIAGFPVQMALLSRSDFPLPLVGMVHLSNQVTHHHPVPARTPVQILARVENFAPHRRGTQVDLVLEMYPAGIDIQQTGSADLLYTSTSCYLGLGTYLYAKTESTSGPREEFTPPQKTGLWTLGADVGRRYASISGDFNPLHLSGLAGKALGQKGAIVHGMYLAARMLEGREPEGAGHRWSISFEAPVTLPGKVAFCAAPGVNKTQHFVGWNPRTGRRHFTGELNIP</sequence>
<dbReference type="PANTHER" id="PTHR43841:SF3">
    <property type="entry name" value="(3R)-HYDROXYACYL-ACP DEHYDRATASE SUBUNIT HADB"/>
    <property type="match status" value="1"/>
</dbReference>
<comment type="similarity">
    <text evidence="1">Belongs to the enoyl-CoA hydratase/isomerase family.</text>
</comment>
<evidence type="ECO:0000256" key="1">
    <source>
        <dbReference type="ARBA" id="ARBA00005254"/>
    </source>
</evidence>
<dbReference type="GO" id="GO:0005835">
    <property type="term" value="C:fatty acid synthase complex"/>
    <property type="evidence" value="ECO:0007669"/>
    <property type="project" value="InterPro"/>
</dbReference>
<evidence type="ECO:0000313" key="4">
    <source>
        <dbReference type="Proteomes" id="UP000306544"/>
    </source>
</evidence>
<keyword evidence="4" id="KW-1185">Reference proteome</keyword>
<dbReference type="Gene3D" id="3.10.129.10">
    <property type="entry name" value="Hotdog Thioesterase"/>
    <property type="match status" value="1"/>
</dbReference>
<dbReference type="Pfam" id="PF01575">
    <property type="entry name" value="MaoC_dehydratas"/>
    <property type="match status" value="1"/>
</dbReference>
<dbReference type="RefSeq" id="WP_138170822.1">
    <property type="nucleotide sequence ID" value="NZ_VAWA01000015.1"/>
</dbReference>
<evidence type="ECO:0000259" key="2">
    <source>
        <dbReference type="Pfam" id="PF01575"/>
    </source>
</evidence>
<feature type="domain" description="MaoC-like" evidence="2">
    <location>
        <begin position="207"/>
        <end position="272"/>
    </location>
</feature>
<dbReference type="AlphaFoldDB" id="A0A5R9A3J2"/>
<dbReference type="OrthoDB" id="9774179at2"/>
<dbReference type="InterPro" id="IPR029069">
    <property type="entry name" value="HotDog_dom_sf"/>
</dbReference>
<dbReference type="SUPFAM" id="SSF54637">
    <property type="entry name" value="Thioesterase/thiol ester dehydrase-isomerase"/>
    <property type="match status" value="1"/>
</dbReference>
<protein>
    <recommendedName>
        <fullName evidence="2">MaoC-like domain-containing protein</fullName>
    </recommendedName>
</protein>
<reference evidence="3 4" key="1">
    <citation type="submission" date="2019-05" db="EMBL/GenBank/DDBJ databases">
        <title>Nesterenkonia sp. GY239, isolated from the Southern Atlantic Ocean.</title>
        <authorList>
            <person name="Zhang G."/>
        </authorList>
    </citation>
    <scope>NUCLEOTIDE SEQUENCE [LARGE SCALE GENOMIC DNA]</scope>
    <source>
        <strain evidence="3 4">GY239</strain>
    </source>
</reference>
<dbReference type="PANTHER" id="PTHR43841">
    <property type="entry name" value="3-HYDROXYACYL-THIOESTER DEHYDRATASE HTDX-RELATED"/>
    <property type="match status" value="1"/>
</dbReference>
<accession>A0A5R9A3J2</accession>
<organism evidence="3 4">
    <name type="scientific">Nesterenkonia sphaerica</name>
    <dbReference type="NCBI Taxonomy" id="1804988"/>
    <lineage>
        <taxon>Bacteria</taxon>
        <taxon>Bacillati</taxon>
        <taxon>Actinomycetota</taxon>
        <taxon>Actinomycetes</taxon>
        <taxon>Micrococcales</taxon>
        <taxon>Micrococcaceae</taxon>
        <taxon>Nesterenkonia</taxon>
    </lineage>
</organism>
<dbReference type="GO" id="GO:0006633">
    <property type="term" value="P:fatty acid biosynthetic process"/>
    <property type="evidence" value="ECO:0007669"/>
    <property type="project" value="InterPro"/>
</dbReference>
<dbReference type="Proteomes" id="UP000306544">
    <property type="component" value="Unassembled WGS sequence"/>
</dbReference>
<dbReference type="EMBL" id="VAWA01000015">
    <property type="protein sequence ID" value="TLP73178.1"/>
    <property type="molecule type" value="Genomic_DNA"/>
</dbReference>
<name>A0A5R9A3J2_9MICC</name>
<gene>
    <name evidence="3" type="ORF">FEF27_10540</name>
</gene>
<dbReference type="GO" id="GO:0004312">
    <property type="term" value="F:fatty acid synthase activity"/>
    <property type="evidence" value="ECO:0007669"/>
    <property type="project" value="InterPro"/>
</dbReference>
<proteinExistence type="inferred from homology"/>
<dbReference type="InterPro" id="IPR002539">
    <property type="entry name" value="MaoC-like_dom"/>
</dbReference>
<evidence type="ECO:0000313" key="3">
    <source>
        <dbReference type="EMBL" id="TLP73178.1"/>
    </source>
</evidence>
<dbReference type="InterPro" id="IPR003965">
    <property type="entry name" value="Fatty_acid_synthase"/>
</dbReference>
<comment type="caution">
    <text evidence="3">The sequence shown here is derived from an EMBL/GenBank/DDBJ whole genome shotgun (WGS) entry which is preliminary data.</text>
</comment>
<dbReference type="PRINTS" id="PR01483">
    <property type="entry name" value="FASYNTHASE"/>
</dbReference>